<dbReference type="Gene3D" id="3.30.450.20">
    <property type="entry name" value="PAS domain"/>
    <property type="match status" value="1"/>
</dbReference>
<comment type="subcellular location">
    <subcellularLocation>
        <location evidence="2">Membrane</location>
    </subcellularLocation>
</comment>
<dbReference type="InterPro" id="IPR011006">
    <property type="entry name" value="CheY-like_superfamily"/>
</dbReference>
<dbReference type="PANTHER" id="PTHR43711:SF31">
    <property type="entry name" value="HISTIDINE KINASE"/>
    <property type="match status" value="1"/>
</dbReference>
<comment type="caution">
    <text evidence="13">The sequence shown here is derived from an EMBL/GenBank/DDBJ whole genome shotgun (WGS) entry which is preliminary data.</text>
</comment>
<sequence>MSFRQPLFRKYLLVLTGMIAATLIIASVVQTALSVRAQRARVDELLMAQSQLAIVQIQSFLSSITDSMLWALDYDQPGRPVDLAGVRDVIHRLLRKVPSLLQLRYVSADGCVRIEVARVSVDSSDGCASIPLLEHERTLLREARHRPVAYGRVLFRDGSEPYVDIAIASRSRLGGALLAQVDLRQIHSTVTAIRAGASGSAYIVDQDWQLIAHPDANLVLRHLDLRASDAVAAVLSGGLATSPTMTYDFNGNTVLSVAAPVRGPRWWLFVQQPAREAFHPILESLGATLFVVLVALVAAVAVSYLLARRMSSPILAVRVGAERIGAGDLQTRIVIETGDEVELLAHEFNRMAIALGESHEHLEAKVSQRTAALELVGAKVRRQAAELAAVNAELSSRLGELALRKDEAERASAAKTRFLAAASHDLMQPMHAVGLLLGVLYERLHNPDESNLVSKIQAAVHGMESLFSGLLDISKLDSHTVTLDMQTIELEDLFAFVELNYQPLAQEKNLSLRFARCRYGVRSDSALLERIVANLVSNAIRYTVAGKVLIGCRRVGNTVRLQVHDTGVGIAAALQGHIFEEFYQIDTQRCEPRQGLGLGLSIVQRSAALLGVAIHLTSTPGRGSMFEITLPLAHRQAAAVSPVPGLNTQRLRGAFIVVVDDDVNALYAMEQLFGLVGCHVIAARSTAEIHDLLSCHIRIPDLIVTDLRLGGADSGLHAIDYIRRDSEQSIAAIIVTGESNPPSQTSLPDHCMLLRKPVRPASLFNACIAMLGISNPETPVPAYLLQ</sequence>
<dbReference type="CDD" id="cd12912">
    <property type="entry name" value="PDC2_MCP_like"/>
    <property type="match status" value="1"/>
</dbReference>
<keyword evidence="9" id="KW-0472">Membrane</keyword>
<dbReference type="PROSITE" id="PS50109">
    <property type="entry name" value="HIS_KIN"/>
    <property type="match status" value="1"/>
</dbReference>
<dbReference type="InterPro" id="IPR003661">
    <property type="entry name" value="HisK_dim/P_dom"/>
</dbReference>
<evidence type="ECO:0000256" key="3">
    <source>
        <dbReference type="ARBA" id="ARBA00012438"/>
    </source>
</evidence>
<dbReference type="Gene3D" id="3.30.565.10">
    <property type="entry name" value="Histidine kinase-like ATPase, C-terminal domain"/>
    <property type="match status" value="1"/>
</dbReference>
<dbReference type="Gene3D" id="1.10.287.130">
    <property type="match status" value="1"/>
</dbReference>
<dbReference type="InterPro" id="IPR003594">
    <property type="entry name" value="HATPase_dom"/>
</dbReference>
<name>A0A1E8PSD2_9BURK</name>
<dbReference type="CDD" id="cd06225">
    <property type="entry name" value="HAMP"/>
    <property type="match status" value="1"/>
</dbReference>
<dbReference type="PROSITE" id="PS50110">
    <property type="entry name" value="RESPONSE_REGULATORY"/>
    <property type="match status" value="1"/>
</dbReference>
<dbReference type="GO" id="GO:0016020">
    <property type="term" value="C:membrane"/>
    <property type="evidence" value="ECO:0007669"/>
    <property type="project" value="UniProtKB-SubCell"/>
</dbReference>
<evidence type="ECO:0000259" key="10">
    <source>
        <dbReference type="PROSITE" id="PS50109"/>
    </source>
</evidence>
<dbReference type="InterPro" id="IPR036890">
    <property type="entry name" value="HATPase_C_sf"/>
</dbReference>
<reference evidence="13 14" key="1">
    <citation type="submission" date="2016-10" db="EMBL/GenBank/DDBJ databases">
        <title>Updated version of Genome Assembly of Janthinobacterium lividum ERGS5:01.</title>
        <authorList>
            <person name="Kumar R."/>
            <person name="Acharya V."/>
            <person name="Singh D."/>
        </authorList>
    </citation>
    <scope>NUCLEOTIDE SEQUENCE [LARGE SCALE GENOMIC DNA]</scope>
    <source>
        <strain evidence="13 14">ERGS5:01</strain>
    </source>
</reference>
<gene>
    <name evidence="13" type="ORF">BA896_007505</name>
</gene>
<evidence type="ECO:0000256" key="8">
    <source>
        <dbReference type="PROSITE-ProRule" id="PRU00169"/>
    </source>
</evidence>
<dbReference type="GO" id="GO:0000155">
    <property type="term" value="F:phosphorelay sensor kinase activity"/>
    <property type="evidence" value="ECO:0007669"/>
    <property type="project" value="InterPro"/>
</dbReference>
<dbReference type="Pfam" id="PF00512">
    <property type="entry name" value="HisKA"/>
    <property type="match status" value="1"/>
</dbReference>
<organism evidence="13 14">
    <name type="scientific">Janthinobacterium lividum</name>
    <dbReference type="NCBI Taxonomy" id="29581"/>
    <lineage>
        <taxon>Bacteria</taxon>
        <taxon>Pseudomonadati</taxon>
        <taxon>Pseudomonadota</taxon>
        <taxon>Betaproteobacteria</taxon>
        <taxon>Burkholderiales</taxon>
        <taxon>Oxalobacteraceae</taxon>
        <taxon>Janthinobacterium</taxon>
    </lineage>
</organism>
<dbReference type="PRINTS" id="PR00344">
    <property type="entry name" value="BCTRLSENSOR"/>
</dbReference>
<evidence type="ECO:0000256" key="4">
    <source>
        <dbReference type="ARBA" id="ARBA00022553"/>
    </source>
</evidence>
<dbReference type="InterPro" id="IPR005467">
    <property type="entry name" value="His_kinase_dom"/>
</dbReference>
<evidence type="ECO:0000313" key="14">
    <source>
        <dbReference type="Proteomes" id="UP000092634"/>
    </source>
</evidence>
<dbReference type="SMART" id="SM00387">
    <property type="entry name" value="HATPase_c"/>
    <property type="match status" value="1"/>
</dbReference>
<dbReference type="PROSITE" id="PS50885">
    <property type="entry name" value="HAMP"/>
    <property type="match status" value="1"/>
</dbReference>
<keyword evidence="6" id="KW-0418">Kinase</keyword>
<dbReference type="Pfam" id="PF00672">
    <property type="entry name" value="HAMP"/>
    <property type="match status" value="1"/>
</dbReference>
<dbReference type="InterPro" id="IPR003660">
    <property type="entry name" value="HAMP_dom"/>
</dbReference>
<dbReference type="Gene3D" id="3.40.50.2300">
    <property type="match status" value="1"/>
</dbReference>
<dbReference type="CDD" id="cd00156">
    <property type="entry name" value="REC"/>
    <property type="match status" value="1"/>
</dbReference>
<dbReference type="SMART" id="SM00388">
    <property type="entry name" value="HisKA"/>
    <property type="match status" value="1"/>
</dbReference>
<evidence type="ECO:0000313" key="13">
    <source>
        <dbReference type="EMBL" id="OFJ48780.1"/>
    </source>
</evidence>
<feature type="domain" description="Response regulatory" evidence="11">
    <location>
        <begin position="655"/>
        <end position="771"/>
    </location>
</feature>
<keyword evidence="9" id="KW-0812">Transmembrane</keyword>
<dbReference type="SMART" id="SM00304">
    <property type="entry name" value="HAMP"/>
    <property type="match status" value="1"/>
</dbReference>
<dbReference type="PANTHER" id="PTHR43711">
    <property type="entry name" value="TWO-COMPONENT HISTIDINE KINASE"/>
    <property type="match status" value="1"/>
</dbReference>
<dbReference type="FunFam" id="3.30.565.10:FF:000049">
    <property type="entry name" value="Two-component sensor histidine kinase"/>
    <property type="match status" value="1"/>
</dbReference>
<evidence type="ECO:0000256" key="2">
    <source>
        <dbReference type="ARBA" id="ARBA00004370"/>
    </source>
</evidence>
<comment type="catalytic activity">
    <reaction evidence="1">
        <text>ATP + protein L-histidine = ADP + protein N-phospho-L-histidine.</text>
        <dbReference type="EC" id="2.7.13.3"/>
    </reaction>
</comment>
<dbReference type="SUPFAM" id="SSF47384">
    <property type="entry name" value="Homodimeric domain of signal transducing histidine kinase"/>
    <property type="match status" value="1"/>
</dbReference>
<dbReference type="CDD" id="cd00075">
    <property type="entry name" value="HATPase"/>
    <property type="match status" value="1"/>
</dbReference>
<dbReference type="Proteomes" id="UP000092634">
    <property type="component" value="Unassembled WGS sequence"/>
</dbReference>
<feature type="domain" description="Histidine kinase" evidence="10">
    <location>
        <begin position="421"/>
        <end position="634"/>
    </location>
</feature>
<evidence type="ECO:0000256" key="7">
    <source>
        <dbReference type="ARBA" id="ARBA00023012"/>
    </source>
</evidence>
<evidence type="ECO:0000259" key="12">
    <source>
        <dbReference type="PROSITE" id="PS50885"/>
    </source>
</evidence>
<dbReference type="InterPro" id="IPR001789">
    <property type="entry name" value="Sig_transdc_resp-reg_receiver"/>
</dbReference>
<evidence type="ECO:0000256" key="1">
    <source>
        <dbReference type="ARBA" id="ARBA00000085"/>
    </source>
</evidence>
<accession>A0A1E8PSD2</accession>
<evidence type="ECO:0000256" key="5">
    <source>
        <dbReference type="ARBA" id="ARBA00022679"/>
    </source>
</evidence>
<feature type="modified residue" description="4-aspartylphosphate" evidence="8">
    <location>
        <position position="706"/>
    </location>
</feature>
<evidence type="ECO:0000256" key="6">
    <source>
        <dbReference type="ARBA" id="ARBA00022777"/>
    </source>
</evidence>
<keyword evidence="9" id="KW-1133">Transmembrane helix</keyword>
<dbReference type="Pfam" id="PF00072">
    <property type="entry name" value="Response_reg"/>
    <property type="match status" value="1"/>
</dbReference>
<feature type="transmembrane region" description="Helical" evidence="9">
    <location>
        <begin position="285"/>
        <end position="307"/>
    </location>
</feature>
<dbReference type="Pfam" id="PF02518">
    <property type="entry name" value="HATPase_c"/>
    <property type="match status" value="1"/>
</dbReference>
<keyword evidence="7" id="KW-0902">Two-component regulatory system</keyword>
<keyword evidence="5" id="KW-0808">Transferase</keyword>
<dbReference type="CDD" id="cd00082">
    <property type="entry name" value="HisKA"/>
    <property type="match status" value="1"/>
</dbReference>
<dbReference type="SUPFAM" id="SSF55874">
    <property type="entry name" value="ATPase domain of HSP90 chaperone/DNA topoisomerase II/histidine kinase"/>
    <property type="match status" value="1"/>
</dbReference>
<proteinExistence type="predicted"/>
<protein>
    <recommendedName>
        <fullName evidence="3">histidine kinase</fullName>
        <ecNumber evidence="3">2.7.13.3</ecNumber>
    </recommendedName>
</protein>
<dbReference type="EMBL" id="MAQB02000001">
    <property type="protein sequence ID" value="OFJ48780.1"/>
    <property type="molecule type" value="Genomic_DNA"/>
</dbReference>
<dbReference type="Gene3D" id="6.10.340.10">
    <property type="match status" value="1"/>
</dbReference>
<dbReference type="SUPFAM" id="SSF158472">
    <property type="entry name" value="HAMP domain-like"/>
    <property type="match status" value="1"/>
</dbReference>
<dbReference type="InterPro" id="IPR004358">
    <property type="entry name" value="Sig_transdc_His_kin-like_C"/>
</dbReference>
<dbReference type="SUPFAM" id="SSF52172">
    <property type="entry name" value="CheY-like"/>
    <property type="match status" value="1"/>
</dbReference>
<feature type="domain" description="HAMP" evidence="12">
    <location>
        <begin position="308"/>
        <end position="360"/>
    </location>
</feature>
<dbReference type="InterPro" id="IPR050736">
    <property type="entry name" value="Sensor_HK_Regulatory"/>
</dbReference>
<evidence type="ECO:0000259" key="11">
    <source>
        <dbReference type="PROSITE" id="PS50110"/>
    </source>
</evidence>
<dbReference type="InterPro" id="IPR036097">
    <property type="entry name" value="HisK_dim/P_sf"/>
</dbReference>
<keyword evidence="4 8" id="KW-0597">Phosphoprotein</keyword>
<dbReference type="AlphaFoldDB" id="A0A1E8PSD2"/>
<dbReference type="EC" id="2.7.13.3" evidence="3"/>
<evidence type="ECO:0000256" key="9">
    <source>
        <dbReference type="SAM" id="Phobius"/>
    </source>
</evidence>